<organism evidence="3 4">
    <name type="scientific">Tissierella praeacuta DSM 18095</name>
    <dbReference type="NCBI Taxonomy" id="1123404"/>
    <lineage>
        <taxon>Bacteria</taxon>
        <taxon>Bacillati</taxon>
        <taxon>Bacillota</taxon>
        <taxon>Tissierellia</taxon>
        <taxon>Tissierellales</taxon>
        <taxon>Tissierellaceae</taxon>
        <taxon>Tissierella</taxon>
    </lineage>
</organism>
<keyword evidence="3" id="KW-0269">Exonuclease</keyword>
<evidence type="ECO:0000259" key="2">
    <source>
        <dbReference type="Pfam" id="PF03372"/>
    </source>
</evidence>
<dbReference type="Pfam" id="PF03372">
    <property type="entry name" value="Exo_endo_phos"/>
    <property type="match status" value="1"/>
</dbReference>
<feature type="transmembrane region" description="Helical" evidence="1">
    <location>
        <begin position="78"/>
        <end position="98"/>
    </location>
</feature>
<proteinExistence type="predicted"/>
<accession>A0A1M4TZJ5</accession>
<keyword evidence="3" id="KW-0255">Endonuclease</keyword>
<dbReference type="InterPro" id="IPR036691">
    <property type="entry name" value="Endo/exonu/phosph_ase_sf"/>
</dbReference>
<dbReference type="EMBL" id="FQTY01000002">
    <property type="protein sequence ID" value="SHE49905.1"/>
    <property type="molecule type" value="Genomic_DNA"/>
</dbReference>
<dbReference type="GO" id="GO:0004519">
    <property type="term" value="F:endonuclease activity"/>
    <property type="evidence" value="ECO:0007669"/>
    <property type="project" value="UniProtKB-KW"/>
</dbReference>
<dbReference type="Gene3D" id="3.60.10.10">
    <property type="entry name" value="Endonuclease/exonuclease/phosphatase"/>
    <property type="match status" value="1"/>
</dbReference>
<keyword evidence="4" id="KW-1185">Reference proteome</keyword>
<keyword evidence="1" id="KW-1133">Transmembrane helix</keyword>
<evidence type="ECO:0000256" key="1">
    <source>
        <dbReference type="SAM" id="Phobius"/>
    </source>
</evidence>
<feature type="transmembrane region" description="Helical" evidence="1">
    <location>
        <begin position="9"/>
        <end position="28"/>
    </location>
</feature>
<protein>
    <submittedName>
        <fullName evidence="3">Uncharacterized conserved protein YafD, endonuclease/exonuclease/phosphatase (EEP) superfamily</fullName>
    </submittedName>
</protein>
<dbReference type="Proteomes" id="UP000184114">
    <property type="component" value="Unassembled WGS sequence"/>
</dbReference>
<reference evidence="4" key="1">
    <citation type="submission" date="2016-11" db="EMBL/GenBank/DDBJ databases">
        <authorList>
            <person name="Varghese N."/>
            <person name="Submissions S."/>
        </authorList>
    </citation>
    <scope>NUCLEOTIDE SEQUENCE [LARGE SCALE GENOMIC DNA]</scope>
    <source>
        <strain evidence="4">DSM 18095</strain>
    </source>
</reference>
<dbReference type="GeneID" id="90996731"/>
<gene>
    <name evidence="3" type="ORF">SAMN02745784_00942</name>
</gene>
<name>A0A1M4TZJ5_9FIRM</name>
<dbReference type="InterPro" id="IPR005135">
    <property type="entry name" value="Endo/exonuclease/phosphatase"/>
</dbReference>
<dbReference type="SUPFAM" id="SSF56219">
    <property type="entry name" value="DNase I-like"/>
    <property type="match status" value="1"/>
</dbReference>
<keyword evidence="3" id="KW-0540">Nuclease</keyword>
<evidence type="ECO:0000313" key="4">
    <source>
        <dbReference type="Proteomes" id="UP000184114"/>
    </source>
</evidence>
<dbReference type="GO" id="GO:0004527">
    <property type="term" value="F:exonuclease activity"/>
    <property type="evidence" value="ECO:0007669"/>
    <property type="project" value="UniProtKB-KW"/>
</dbReference>
<feature type="transmembrane region" description="Helical" evidence="1">
    <location>
        <begin position="48"/>
        <end position="71"/>
    </location>
</feature>
<feature type="domain" description="Endonuclease/exonuclease/phosphatase" evidence="2">
    <location>
        <begin position="119"/>
        <end position="333"/>
    </location>
</feature>
<dbReference type="AlphaFoldDB" id="A0A1M4TZJ5"/>
<keyword evidence="3" id="KW-0378">Hydrolase</keyword>
<keyword evidence="1" id="KW-0812">Transmembrane</keyword>
<dbReference type="RefSeq" id="WP_072973645.1">
    <property type="nucleotide sequence ID" value="NZ_FQTY01000002.1"/>
</dbReference>
<keyword evidence="1" id="KW-0472">Membrane</keyword>
<evidence type="ECO:0000313" key="3">
    <source>
        <dbReference type="EMBL" id="SHE49905.1"/>
    </source>
</evidence>
<sequence>MKIISKKHIIFGTLFLIYMIIVFSYSFFQKSNLNKVLSTKIFLLHLYSFSIIFGFIISIISVVILIVMLYMNRYSYQNILFMGWIGILILSVILIIFGSDTKTKGSTLNTTHTVKIVEWNTANNIDGKNIYTIFGEFDADIAVLPELEGYEKGDISQQRLKDLFSAANLDFGKYESFVSLSTEGSIAPVTIIIKKGRCQFSNNKKVPMTRFGTIYLKSDSEQIPSIVGLHTAPPLPGLIDIWKKDLELISYDIVKEQPDAIIIGDFNATMRHGALNDIITHEDVLNSLSIYNRGTWNVKLPYFFRTSIDHILIPKNQYLVKNIEVKNLYNSDHMAIFAEIQRIE</sequence>